<feature type="transmembrane region" description="Helical" evidence="1">
    <location>
        <begin position="157"/>
        <end position="190"/>
    </location>
</feature>
<evidence type="ECO:0000313" key="2">
    <source>
        <dbReference type="EMBL" id="AGI51587.1"/>
    </source>
</evidence>
<feature type="transmembrane region" description="Helical" evidence="1">
    <location>
        <begin position="231"/>
        <end position="253"/>
    </location>
</feature>
<proteinExistence type="predicted"/>
<evidence type="ECO:0000256" key="1">
    <source>
        <dbReference type="SAM" id="Phobius"/>
    </source>
</evidence>
<dbReference type="AlphaFoldDB" id="M9QFX0"/>
<organism evidence="2">
    <name type="scientific">Spirocerca lupi</name>
    <dbReference type="NCBI Taxonomy" id="304461"/>
    <lineage>
        <taxon>Eukaryota</taxon>
        <taxon>Metazoa</taxon>
        <taxon>Ecdysozoa</taxon>
        <taxon>Nematoda</taxon>
        <taxon>Chromadorea</taxon>
        <taxon>Rhabditida</taxon>
        <taxon>Spirurina</taxon>
        <taxon>Spiruromorpha</taxon>
        <taxon>Thelazioidea</taxon>
        <taxon>Thelaziidae</taxon>
        <taxon>Spirocerca</taxon>
    </lineage>
</organism>
<keyword evidence="1" id="KW-0472">Membrane</keyword>
<accession>M9QFX0</accession>
<name>M9QFX0_9BILA</name>
<dbReference type="EMBL" id="KC305876">
    <property type="protein sequence ID" value="AGI51587.1"/>
    <property type="molecule type" value="Genomic_DNA"/>
</dbReference>
<sequence>MDFSFYFFCYLFFFCVQFWGFWIGGLGMMIGEGFWGWTLVWFFLKEGVFWVLGKYIFFRKFGVMILGFKKWKYSFVIEVKFGFGPFPFWGFSSFFGISKGFWGGFLTFQKLPYFVVFSWFFGGFFFLVLFLGVIFFFFSFFLVWSILDMGGFVFSKFFKWVLFLGLFFFGGGFFFVFFYYFVMFFIILYVCGKEFTFFGWELGFFFFKVPLSVTFFLKIMGLFGTGVYFGFFYLFLLLLMVMKSLGVGFWFFYISMVGYNCGVKYYDYFFFLLWPFMLFVYF</sequence>
<protein>
    <submittedName>
        <fullName evidence="2">NADH dehydrogenase subunit 2</fullName>
    </submittedName>
</protein>
<feature type="transmembrane region" description="Helical" evidence="1">
    <location>
        <begin position="265"/>
        <end position="281"/>
    </location>
</feature>
<feature type="transmembrane region" description="Helical" evidence="1">
    <location>
        <begin position="7"/>
        <end position="28"/>
    </location>
</feature>
<feature type="transmembrane region" description="Helical" evidence="1">
    <location>
        <begin position="34"/>
        <end position="52"/>
    </location>
</feature>
<keyword evidence="1" id="KW-0812">Transmembrane</keyword>
<reference evidence="2" key="1">
    <citation type="journal article" date="2013" name="Parasit. Vectors">
        <title>Characterization of the complete mitochondrial genome of Spirocerca lupi: sequence, gene organization and phylogenetic implications.</title>
        <authorList>
            <person name="Liu G.H."/>
            <person name="Wang Y."/>
            <person name="Song H.Q."/>
            <person name="Li M.W."/>
            <person name="Ai L."/>
            <person name="Yu X.L."/>
            <person name="Zhu X.Q."/>
        </authorList>
    </citation>
    <scope>NUCLEOTIDE SEQUENCE</scope>
</reference>
<keyword evidence="2" id="KW-0496">Mitochondrion</keyword>
<feature type="transmembrane region" description="Helical" evidence="1">
    <location>
        <begin position="117"/>
        <end position="145"/>
    </location>
</feature>
<feature type="transmembrane region" description="Helical" evidence="1">
    <location>
        <begin position="73"/>
        <end position="97"/>
    </location>
</feature>
<geneLocation type="mitochondrion" evidence="2"/>
<feature type="transmembrane region" description="Helical" evidence="1">
    <location>
        <begin position="202"/>
        <end position="224"/>
    </location>
</feature>
<keyword evidence="1" id="KW-1133">Transmembrane helix</keyword>
<gene>
    <name evidence="2" type="primary">nad2</name>
</gene>